<dbReference type="InterPro" id="IPR050270">
    <property type="entry name" value="DegV_domain_contain"/>
</dbReference>
<protein>
    <submittedName>
        <fullName evidence="3">Fatty acid-binding protein DegV</fullName>
    </submittedName>
</protein>
<dbReference type="KEGG" id="mdr:MDOR_25960"/>
<keyword evidence="4" id="KW-1185">Reference proteome</keyword>
<dbReference type="PROSITE" id="PS51482">
    <property type="entry name" value="DEGV"/>
    <property type="match status" value="1"/>
</dbReference>
<accession>A0A1X1TD96</accession>
<evidence type="ECO:0000313" key="4">
    <source>
        <dbReference type="Proteomes" id="UP000193564"/>
    </source>
</evidence>
<dbReference type="InterPro" id="IPR003797">
    <property type="entry name" value="DegV"/>
</dbReference>
<dbReference type="Pfam" id="PF02645">
    <property type="entry name" value="DegV"/>
    <property type="match status" value="1"/>
</dbReference>
<dbReference type="NCBIfam" id="TIGR00762">
    <property type="entry name" value="DegV"/>
    <property type="match status" value="1"/>
</dbReference>
<dbReference type="EMBL" id="LQOS01000022">
    <property type="protein sequence ID" value="ORV42468.1"/>
    <property type="molecule type" value="Genomic_DNA"/>
</dbReference>
<dbReference type="RefSeq" id="WP_085189833.1">
    <property type="nucleotide sequence ID" value="NZ_AP022605.1"/>
</dbReference>
<reference evidence="2 5" key="2">
    <citation type="journal article" date="2019" name="Emerg. Microbes Infect.">
        <title>Comprehensive subspecies identification of 175 nontuberculous mycobacteria species based on 7547 genomic profiles.</title>
        <authorList>
            <person name="Matsumoto Y."/>
            <person name="Kinjo T."/>
            <person name="Motooka D."/>
            <person name="Nabeya D."/>
            <person name="Jung N."/>
            <person name="Uechi K."/>
            <person name="Horii T."/>
            <person name="Iida T."/>
            <person name="Fujita J."/>
            <person name="Nakamura S."/>
        </authorList>
    </citation>
    <scope>NUCLEOTIDE SEQUENCE [LARGE SCALE GENOMIC DNA]</scope>
    <source>
        <strain evidence="2 5">JCM 12405</strain>
    </source>
</reference>
<dbReference type="EMBL" id="AP022605">
    <property type="protein sequence ID" value="BBZ08427.1"/>
    <property type="molecule type" value="Genomic_DNA"/>
</dbReference>
<dbReference type="AlphaFoldDB" id="A0A1X1TD96"/>
<dbReference type="InterPro" id="IPR043168">
    <property type="entry name" value="DegV_C"/>
</dbReference>
<dbReference type="GO" id="GO:0008289">
    <property type="term" value="F:lipid binding"/>
    <property type="evidence" value="ECO:0007669"/>
    <property type="project" value="UniProtKB-KW"/>
</dbReference>
<dbReference type="Gene3D" id="3.40.50.10170">
    <property type="match status" value="1"/>
</dbReference>
<evidence type="ECO:0000313" key="5">
    <source>
        <dbReference type="Proteomes" id="UP000467201"/>
    </source>
</evidence>
<dbReference type="PANTHER" id="PTHR33434">
    <property type="entry name" value="DEGV DOMAIN-CONTAINING PROTEIN DR_1986-RELATED"/>
    <property type="match status" value="1"/>
</dbReference>
<organism evidence="3 4">
    <name type="scientific">Mycolicibacterium doricum</name>
    <dbReference type="NCBI Taxonomy" id="126673"/>
    <lineage>
        <taxon>Bacteria</taxon>
        <taxon>Bacillati</taxon>
        <taxon>Actinomycetota</taxon>
        <taxon>Actinomycetes</taxon>
        <taxon>Mycobacteriales</taxon>
        <taxon>Mycobacteriaceae</taxon>
        <taxon>Mycolicibacterium</taxon>
    </lineage>
</organism>
<dbReference type="OrthoDB" id="9760324at2"/>
<name>A0A1X1TD96_9MYCO</name>
<evidence type="ECO:0000256" key="1">
    <source>
        <dbReference type="ARBA" id="ARBA00023121"/>
    </source>
</evidence>
<dbReference type="Proteomes" id="UP000193564">
    <property type="component" value="Unassembled WGS sequence"/>
</dbReference>
<gene>
    <name evidence="3" type="ORF">AWC01_08190</name>
    <name evidence="2" type="ORF">MDOR_25960</name>
</gene>
<dbReference type="PANTHER" id="PTHR33434:SF2">
    <property type="entry name" value="FATTY ACID-BINDING PROTEIN TM_1468"/>
    <property type="match status" value="1"/>
</dbReference>
<keyword evidence="1" id="KW-0446">Lipid-binding</keyword>
<reference evidence="2" key="3">
    <citation type="submission" date="2020-02" db="EMBL/GenBank/DDBJ databases">
        <authorList>
            <person name="Matsumoto Y."/>
            <person name="Motooka D."/>
            <person name="Nakamura S."/>
        </authorList>
    </citation>
    <scope>NUCLEOTIDE SEQUENCE</scope>
    <source>
        <strain evidence="2">JCM 12405</strain>
    </source>
</reference>
<proteinExistence type="predicted"/>
<dbReference type="Proteomes" id="UP000467201">
    <property type="component" value="Chromosome"/>
</dbReference>
<dbReference type="SUPFAM" id="SSF82549">
    <property type="entry name" value="DAK1/DegV-like"/>
    <property type="match status" value="1"/>
</dbReference>
<reference evidence="3 4" key="1">
    <citation type="submission" date="2016-01" db="EMBL/GenBank/DDBJ databases">
        <title>The new phylogeny of the genus Mycobacterium.</title>
        <authorList>
            <person name="Tarcisio F."/>
            <person name="Conor M."/>
            <person name="Antonella G."/>
            <person name="Elisabetta G."/>
            <person name="Giulia F.S."/>
            <person name="Sara T."/>
            <person name="Anna F."/>
            <person name="Clotilde B."/>
            <person name="Roberto B."/>
            <person name="Veronica D.S."/>
            <person name="Fabio R."/>
            <person name="Monica P."/>
            <person name="Olivier J."/>
            <person name="Enrico T."/>
            <person name="Nicola S."/>
        </authorList>
    </citation>
    <scope>NUCLEOTIDE SEQUENCE [LARGE SCALE GENOMIC DNA]</scope>
    <source>
        <strain evidence="3 4">DSM 44339</strain>
    </source>
</reference>
<evidence type="ECO:0000313" key="3">
    <source>
        <dbReference type="EMBL" id="ORV42468.1"/>
    </source>
</evidence>
<evidence type="ECO:0000313" key="2">
    <source>
        <dbReference type="EMBL" id="BBZ08427.1"/>
    </source>
</evidence>
<sequence length="278" mass="28848">MAVVVVTDTSSRLPIEVLERWNIRQVPLHVLVDQHDLRDAVDVIPNDIHQRAHVTTSGATPGELGAAYRRALADSGGDGVVAVHISAALSSTFSSAVTAAREFGSAVRVVNSRSAAMGVGFVASAAARCAAEGGDLDTVEAVARSAVPRGSAFIVVHRLDNLRRSGRIGATSSWLGTALSLKPLLRIDVDGRLELAQRIRTASKAHAALVDQVAEFVGDRRAVVAVHHVDNHDAADAVGAALTERLPQIGTLTVTDMGPVLAVHLGAGAVGVCVGLLD</sequence>
<dbReference type="Gene3D" id="3.30.1180.10">
    <property type="match status" value="1"/>
</dbReference>
<dbReference type="STRING" id="126673.AWC01_08190"/>